<name>A0A9X4KGC8_9BACL</name>
<dbReference type="RefSeq" id="WP_277565549.1">
    <property type="nucleotide sequence ID" value="NZ_JAPDHZ010000003.1"/>
</dbReference>
<dbReference type="GO" id="GO:0032259">
    <property type="term" value="P:methylation"/>
    <property type="evidence" value="ECO:0007669"/>
    <property type="project" value="UniProtKB-KW"/>
</dbReference>
<evidence type="ECO:0000256" key="8">
    <source>
        <dbReference type="ARBA" id="ARBA00049348"/>
    </source>
</evidence>
<dbReference type="EMBL" id="JAPDHZ010000003">
    <property type="protein sequence ID" value="MDG0791693.1"/>
    <property type="molecule type" value="Genomic_DNA"/>
</dbReference>
<comment type="catalytic activity">
    <reaction evidence="8">
        <text>a 6-O-methyl-2'-deoxyguanosine in DNA + L-cysteinyl-[protein] = S-methyl-L-cysteinyl-[protein] + a 2'-deoxyguanosine in DNA</text>
        <dbReference type="Rhea" id="RHEA:24000"/>
        <dbReference type="Rhea" id="RHEA-COMP:10131"/>
        <dbReference type="Rhea" id="RHEA-COMP:10132"/>
        <dbReference type="Rhea" id="RHEA-COMP:11367"/>
        <dbReference type="Rhea" id="RHEA-COMP:11368"/>
        <dbReference type="ChEBI" id="CHEBI:29950"/>
        <dbReference type="ChEBI" id="CHEBI:82612"/>
        <dbReference type="ChEBI" id="CHEBI:85445"/>
        <dbReference type="ChEBI" id="CHEBI:85448"/>
        <dbReference type="EC" id="2.1.1.63"/>
    </reaction>
</comment>
<keyword evidence="4" id="KW-0489">Methyltransferase</keyword>
<comment type="similarity">
    <text evidence="2">Belongs to the MGMT family.</text>
</comment>
<comment type="caution">
    <text evidence="10">The sequence shown here is derived from an EMBL/GenBank/DDBJ whole genome shotgun (WGS) entry which is preliminary data.</text>
</comment>
<feature type="domain" description="Methylated-DNA-[protein]-cysteine S-methyltransferase DNA binding" evidence="9">
    <location>
        <begin position="92"/>
        <end position="171"/>
    </location>
</feature>
<dbReference type="FunFam" id="1.10.10.10:FF:000214">
    <property type="entry name" value="Methylated-DNA--protein-cysteine methyltransferase"/>
    <property type="match status" value="1"/>
</dbReference>
<evidence type="ECO:0000256" key="1">
    <source>
        <dbReference type="ARBA" id="ARBA00001286"/>
    </source>
</evidence>
<dbReference type="NCBIfam" id="TIGR00589">
    <property type="entry name" value="ogt"/>
    <property type="match status" value="1"/>
</dbReference>
<keyword evidence="11" id="KW-1185">Reference proteome</keyword>
<dbReference type="InterPro" id="IPR014048">
    <property type="entry name" value="MethylDNA_cys_MeTrfase_DNA-bd"/>
</dbReference>
<gene>
    <name evidence="10" type="ORF">OMP38_13045</name>
</gene>
<dbReference type="InterPro" id="IPR036217">
    <property type="entry name" value="MethylDNA_cys_MeTrfase_DNAb"/>
</dbReference>
<dbReference type="PANTHER" id="PTHR10815">
    <property type="entry name" value="METHYLATED-DNA--PROTEIN-CYSTEINE METHYLTRANSFERASE"/>
    <property type="match status" value="1"/>
</dbReference>
<evidence type="ECO:0000256" key="5">
    <source>
        <dbReference type="ARBA" id="ARBA00022679"/>
    </source>
</evidence>
<evidence type="ECO:0000256" key="2">
    <source>
        <dbReference type="ARBA" id="ARBA00008711"/>
    </source>
</evidence>
<evidence type="ECO:0000256" key="6">
    <source>
        <dbReference type="ARBA" id="ARBA00022763"/>
    </source>
</evidence>
<dbReference type="SUPFAM" id="SSF46767">
    <property type="entry name" value="Methylated DNA-protein cysteine methyltransferase, C-terminal domain"/>
    <property type="match status" value="1"/>
</dbReference>
<dbReference type="EC" id="2.1.1.63" evidence="3"/>
<organism evidence="10 11">
    <name type="scientific">Cohnella ginsengisoli</name>
    <dbReference type="NCBI Taxonomy" id="425004"/>
    <lineage>
        <taxon>Bacteria</taxon>
        <taxon>Bacillati</taxon>
        <taxon>Bacillota</taxon>
        <taxon>Bacilli</taxon>
        <taxon>Bacillales</taxon>
        <taxon>Paenibacillaceae</taxon>
        <taxon>Cohnella</taxon>
    </lineage>
</organism>
<evidence type="ECO:0000256" key="7">
    <source>
        <dbReference type="ARBA" id="ARBA00023204"/>
    </source>
</evidence>
<dbReference type="InterPro" id="IPR036631">
    <property type="entry name" value="MGMT_N_sf"/>
</dbReference>
<dbReference type="InterPro" id="IPR001497">
    <property type="entry name" value="MethylDNA_cys_MeTrfase_AS"/>
</dbReference>
<dbReference type="Gene3D" id="1.10.10.10">
    <property type="entry name" value="Winged helix-like DNA-binding domain superfamily/Winged helix DNA-binding domain"/>
    <property type="match status" value="1"/>
</dbReference>
<dbReference type="PROSITE" id="PS00374">
    <property type="entry name" value="MGMT"/>
    <property type="match status" value="1"/>
</dbReference>
<dbReference type="PANTHER" id="PTHR10815:SF12">
    <property type="entry name" value="METHYLATED-DNA--PROTEIN-CYSTEINE METHYLTRANSFERASE, INDUCIBLE"/>
    <property type="match status" value="1"/>
</dbReference>
<dbReference type="AlphaFoldDB" id="A0A9X4KGC8"/>
<proteinExistence type="inferred from homology"/>
<keyword evidence="6" id="KW-0227">DNA damage</keyword>
<dbReference type="Proteomes" id="UP001153387">
    <property type="component" value="Unassembled WGS sequence"/>
</dbReference>
<sequence>MTDSQKGQVVRWTRIAYGEWRLHAAATDRGLCYVGSPDMPFEQMEAWVRARMRGAELVRDDAGLAPYVRELTEYWDGDRRTFEAPVDARGTAFQQAVWQALLGIPYGETRSYSEIAALVDKPSAMRAVGAAIGANPVLVCVPCHRVIGKSGAMTGYRGGLGMKTKLLELERGGQA</sequence>
<keyword evidence="5" id="KW-0808">Transferase</keyword>
<keyword evidence="7" id="KW-0234">DNA repair</keyword>
<dbReference type="Gene3D" id="3.30.160.70">
    <property type="entry name" value="Methylated DNA-protein cysteine methyltransferase domain"/>
    <property type="match status" value="1"/>
</dbReference>
<dbReference type="Pfam" id="PF01035">
    <property type="entry name" value="DNA_binding_1"/>
    <property type="match status" value="1"/>
</dbReference>
<dbReference type="CDD" id="cd06445">
    <property type="entry name" value="ATase"/>
    <property type="match status" value="1"/>
</dbReference>
<evidence type="ECO:0000256" key="3">
    <source>
        <dbReference type="ARBA" id="ARBA00011918"/>
    </source>
</evidence>
<protein>
    <recommendedName>
        <fullName evidence="3">methylated-DNA--[protein]-cysteine S-methyltransferase</fullName>
        <ecNumber evidence="3">2.1.1.63</ecNumber>
    </recommendedName>
</protein>
<dbReference type="SUPFAM" id="SSF53155">
    <property type="entry name" value="Methylated DNA-protein cysteine methyltransferase domain"/>
    <property type="match status" value="1"/>
</dbReference>
<evidence type="ECO:0000256" key="4">
    <source>
        <dbReference type="ARBA" id="ARBA00022603"/>
    </source>
</evidence>
<evidence type="ECO:0000259" key="9">
    <source>
        <dbReference type="Pfam" id="PF01035"/>
    </source>
</evidence>
<evidence type="ECO:0000313" key="10">
    <source>
        <dbReference type="EMBL" id="MDG0791693.1"/>
    </source>
</evidence>
<comment type="catalytic activity">
    <reaction evidence="1">
        <text>a 4-O-methyl-thymidine in DNA + L-cysteinyl-[protein] = a thymidine in DNA + S-methyl-L-cysteinyl-[protein]</text>
        <dbReference type="Rhea" id="RHEA:53428"/>
        <dbReference type="Rhea" id="RHEA-COMP:10131"/>
        <dbReference type="Rhea" id="RHEA-COMP:10132"/>
        <dbReference type="Rhea" id="RHEA-COMP:13555"/>
        <dbReference type="Rhea" id="RHEA-COMP:13556"/>
        <dbReference type="ChEBI" id="CHEBI:29950"/>
        <dbReference type="ChEBI" id="CHEBI:82612"/>
        <dbReference type="ChEBI" id="CHEBI:137386"/>
        <dbReference type="ChEBI" id="CHEBI:137387"/>
        <dbReference type="EC" id="2.1.1.63"/>
    </reaction>
</comment>
<dbReference type="InterPro" id="IPR036388">
    <property type="entry name" value="WH-like_DNA-bd_sf"/>
</dbReference>
<dbReference type="GO" id="GO:0003908">
    <property type="term" value="F:methylated-DNA-[protein]-cysteine S-methyltransferase activity"/>
    <property type="evidence" value="ECO:0007669"/>
    <property type="project" value="UniProtKB-EC"/>
</dbReference>
<accession>A0A9X4KGC8</accession>
<evidence type="ECO:0000313" key="11">
    <source>
        <dbReference type="Proteomes" id="UP001153387"/>
    </source>
</evidence>
<reference evidence="10 11" key="1">
    <citation type="submission" date="2022-10" db="EMBL/GenBank/DDBJ databases">
        <title>Comparative genomic analysis of Cohnella hashimotonis sp. nov., isolated from the International Space Station.</title>
        <authorList>
            <person name="Simpson A."/>
            <person name="Venkateswaran K."/>
        </authorList>
    </citation>
    <scope>NUCLEOTIDE SEQUENCE [LARGE SCALE GENOMIC DNA]</scope>
    <source>
        <strain evidence="10 11">DSM 18997</strain>
    </source>
</reference>
<dbReference type="GO" id="GO:0006281">
    <property type="term" value="P:DNA repair"/>
    <property type="evidence" value="ECO:0007669"/>
    <property type="project" value="UniProtKB-KW"/>
</dbReference>